<accession>A0A803PBN0</accession>
<reference evidence="1" key="1">
    <citation type="submission" date="2018-11" db="EMBL/GenBank/DDBJ databases">
        <authorList>
            <person name="Grassa J C."/>
        </authorList>
    </citation>
    <scope>NUCLEOTIDE SEQUENCE [LARGE SCALE GENOMIC DNA]</scope>
</reference>
<evidence type="ECO:0000313" key="2">
    <source>
        <dbReference type="Proteomes" id="UP000596661"/>
    </source>
</evidence>
<organism evidence="1 2">
    <name type="scientific">Cannabis sativa</name>
    <name type="common">Hemp</name>
    <name type="synonym">Marijuana</name>
    <dbReference type="NCBI Taxonomy" id="3483"/>
    <lineage>
        <taxon>Eukaryota</taxon>
        <taxon>Viridiplantae</taxon>
        <taxon>Streptophyta</taxon>
        <taxon>Embryophyta</taxon>
        <taxon>Tracheophyta</taxon>
        <taxon>Spermatophyta</taxon>
        <taxon>Magnoliopsida</taxon>
        <taxon>eudicotyledons</taxon>
        <taxon>Gunneridae</taxon>
        <taxon>Pentapetalae</taxon>
        <taxon>rosids</taxon>
        <taxon>fabids</taxon>
        <taxon>Rosales</taxon>
        <taxon>Cannabaceae</taxon>
        <taxon>Cannabis</taxon>
    </lineage>
</organism>
<dbReference type="Gramene" id="evm.model.04.1088">
    <property type="protein sequence ID" value="cds.evm.model.04.1088"/>
    <property type="gene ID" value="evm.TU.04.1088"/>
</dbReference>
<dbReference type="EnsemblPlants" id="evm.model.04.1088">
    <property type="protein sequence ID" value="cds.evm.model.04.1088"/>
    <property type="gene ID" value="evm.TU.04.1088"/>
</dbReference>
<evidence type="ECO:0000313" key="1">
    <source>
        <dbReference type="EnsemblPlants" id="cds.evm.model.04.1088"/>
    </source>
</evidence>
<dbReference type="AlphaFoldDB" id="A0A803PBN0"/>
<reference evidence="1" key="2">
    <citation type="submission" date="2021-03" db="UniProtKB">
        <authorList>
            <consortium name="EnsemblPlants"/>
        </authorList>
    </citation>
    <scope>IDENTIFICATION</scope>
</reference>
<dbReference type="EMBL" id="UZAU01000372">
    <property type="status" value="NOT_ANNOTATED_CDS"/>
    <property type="molecule type" value="Genomic_DNA"/>
</dbReference>
<keyword evidence="2" id="KW-1185">Reference proteome</keyword>
<sequence length="202" mass="23003">MIKDTNGLILPNVWELDGEDTIEWSPFHLPLTKWKRRQVEAVVETRVTVNRSLPSTQVLLCRGLEKLPLENTTNLIVEKILSFLRVELAIDMNNHFVVIEKNMNMPSQCVIEECRAARCNRITSPNTTNDQLDATKHVFALGLWRLAHKSLQVLNENPCLELSVISGNSVTAFDSVTLIRRSNPDVVVSETRVERRNVIDYA</sequence>
<dbReference type="Proteomes" id="UP000596661">
    <property type="component" value="Chromosome 4"/>
</dbReference>
<proteinExistence type="predicted"/>
<protein>
    <submittedName>
        <fullName evidence="1">Uncharacterized protein</fullName>
    </submittedName>
</protein>
<name>A0A803PBN0_CANSA</name>